<feature type="non-terminal residue" evidence="2">
    <location>
        <position position="29"/>
    </location>
</feature>
<proteinExistence type="predicted"/>
<dbReference type="AlphaFoldDB" id="A0A821ZZ80"/>
<dbReference type="EMBL" id="CAJOBR010069837">
    <property type="protein sequence ID" value="CAF5096226.1"/>
    <property type="molecule type" value="Genomic_DNA"/>
</dbReference>
<comment type="caution">
    <text evidence="2">The sequence shown here is derived from an EMBL/GenBank/DDBJ whole genome shotgun (WGS) entry which is preliminary data.</text>
</comment>
<evidence type="ECO:0000313" key="3">
    <source>
        <dbReference type="EMBL" id="CAF5096226.1"/>
    </source>
</evidence>
<dbReference type="Proteomes" id="UP000663873">
    <property type="component" value="Unassembled WGS sequence"/>
</dbReference>
<accession>A0A821ZZ80</accession>
<protein>
    <submittedName>
        <fullName evidence="2">Uncharacterized protein</fullName>
    </submittedName>
</protein>
<feature type="compositionally biased region" description="Low complexity" evidence="1">
    <location>
        <begin position="12"/>
        <end position="29"/>
    </location>
</feature>
<dbReference type="Proteomes" id="UP000663848">
    <property type="component" value="Unassembled WGS sequence"/>
</dbReference>
<evidence type="ECO:0000313" key="4">
    <source>
        <dbReference type="Proteomes" id="UP000663873"/>
    </source>
</evidence>
<name>A0A821ZZ80_9BILA</name>
<evidence type="ECO:0000256" key="1">
    <source>
        <dbReference type="SAM" id="MobiDB-lite"/>
    </source>
</evidence>
<sequence length="29" mass="2944">MPSSSLHALYRTATTTTPTANNPSPAAAN</sequence>
<feature type="region of interest" description="Disordered" evidence="1">
    <location>
        <begin position="1"/>
        <end position="29"/>
    </location>
</feature>
<evidence type="ECO:0000313" key="2">
    <source>
        <dbReference type="EMBL" id="CAF4992593.1"/>
    </source>
</evidence>
<gene>
    <name evidence="3" type="ORF">QYT958_LOCUS44598</name>
    <name evidence="2" type="ORF">UJA718_LOCUS49909</name>
</gene>
<dbReference type="EMBL" id="CAJOBP010107200">
    <property type="protein sequence ID" value="CAF4992593.1"/>
    <property type="molecule type" value="Genomic_DNA"/>
</dbReference>
<keyword evidence="4" id="KW-1185">Reference proteome</keyword>
<organism evidence="2 4">
    <name type="scientific">Rotaria socialis</name>
    <dbReference type="NCBI Taxonomy" id="392032"/>
    <lineage>
        <taxon>Eukaryota</taxon>
        <taxon>Metazoa</taxon>
        <taxon>Spiralia</taxon>
        <taxon>Gnathifera</taxon>
        <taxon>Rotifera</taxon>
        <taxon>Eurotatoria</taxon>
        <taxon>Bdelloidea</taxon>
        <taxon>Philodinida</taxon>
        <taxon>Philodinidae</taxon>
        <taxon>Rotaria</taxon>
    </lineage>
</organism>
<reference evidence="2" key="1">
    <citation type="submission" date="2021-02" db="EMBL/GenBank/DDBJ databases">
        <authorList>
            <person name="Nowell W R."/>
        </authorList>
    </citation>
    <scope>NUCLEOTIDE SEQUENCE</scope>
</reference>